<evidence type="ECO:0000313" key="6">
    <source>
        <dbReference type="EMBL" id="RZF44931.1"/>
    </source>
</evidence>
<comment type="subcellular location">
    <subcellularLocation>
        <location evidence="5">Endoplasmic reticulum membrane</location>
        <topology evidence="5">Multi-pass membrane protein</topology>
    </subcellularLocation>
    <subcellularLocation>
        <location evidence="1">Membrane</location>
        <topology evidence="1">Multi-pass membrane protein</topology>
    </subcellularLocation>
</comment>
<dbReference type="GO" id="GO:0032216">
    <property type="term" value="F:glucosaminyl-phosphatidylinositol O-acyltransferase activity"/>
    <property type="evidence" value="ECO:0007669"/>
    <property type="project" value="TreeGrafter"/>
</dbReference>
<keyword evidence="5" id="KW-0256">Endoplasmic reticulum</keyword>
<evidence type="ECO:0000256" key="3">
    <source>
        <dbReference type="ARBA" id="ARBA00022989"/>
    </source>
</evidence>
<dbReference type="EC" id="2.3.-.-" evidence="5"/>
<keyword evidence="3 5" id="KW-1133">Transmembrane helix</keyword>
<dbReference type="InterPro" id="IPR009447">
    <property type="entry name" value="PIGW/GWT1"/>
</dbReference>
<dbReference type="PIRSF" id="PIRSF017321">
    <property type="entry name" value="GWT1"/>
    <property type="match status" value="1"/>
</dbReference>
<keyword evidence="4 5" id="KW-0472">Membrane</keyword>
<dbReference type="EMBL" id="QKKF02010123">
    <property type="protein sequence ID" value="RZF44931.1"/>
    <property type="molecule type" value="Genomic_DNA"/>
</dbReference>
<comment type="pathway">
    <text evidence="5">Glycolipid biosynthesis; glycosylphosphatidylinositol-anchor biosynthesis.</text>
</comment>
<comment type="similarity">
    <text evidence="5">Belongs to the PIGW family.</text>
</comment>
<accession>A0A482XHY7</accession>
<dbReference type="PANTHER" id="PTHR20661">
    <property type="entry name" value="PHOSPHATIDYLINOSITOL-GLYCAN BIOSYNTHESIS CLASS W PROTEIN"/>
    <property type="match status" value="1"/>
</dbReference>
<feature type="transmembrane region" description="Helical" evidence="5">
    <location>
        <begin position="343"/>
        <end position="364"/>
    </location>
</feature>
<keyword evidence="5" id="KW-0012">Acyltransferase</keyword>
<feature type="transmembrane region" description="Helical" evidence="5">
    <location>
        <begin position="271"/>
        <end position="288"/>
    </location>
</feature>
<feature type="transmembrane region" description="Helical" evidence="5">
    <location>
        <begin position="243"/>
        <end position="264"/>
    </location>
</feature>
<dbReference type="UniPathway" id="UPA00196"/>
<dbReference type="AlphaFoldDB" id="A0A482XHY7"/>
<evidence type="ECO:0000313" key="7">
    <source>
        <dbReference type="Proteomes" id="UP000291343"/>
    </source>
</evidence>
<dbReference type="Pfam" id="PF06423">
    <property type="entry name" value="GWT1"/>
    <property type="match status" value="1"/>
</dbReference>
<keyword evidence="2 5" id="KW-0812">Transmembrane</keyword>
<comment type="function">
    <text evidence="5">A acetyltransferase, which acetylates the inositol ring of phosphatidylinositol during biosynthesis of GPI-anchor.</text>
</comment>
<name>A0A482XHY7_LAOST</name>
<evidence type="ECO:0000256" key="2">
    <source>
        <dbReference type="ARBA" id="ARBA00022692"/>
    </source>
</evidence>
<feature type="transmembrane region" description="Helical" evidence="5">
    <location>
        <begin position="173"/>
        <end position="194"/>
    </location>
</feature>
<protein>
    <recommendedName>
        <fullName evidence="5">Phosphatidylinositol-glycan biosynthesis class W protein</fullName>
        <ecNumber evidence="5">2.3.-.-</ecNumber>
    </recommendedName>
</protein>
<dbReference type="InParanoid" id="A0A482XHY7"/>
<reference evidence="6 7" key="1">
    <citation type="journal article" date="2017" name="Gigascience">
        <title>Genome sequence of the small brown planthopper, Laodelphax striatellus.</title>
        <authorList>
            <person name="Zhu J."/>
            <person name="Jiang F."/>
            <person name="Wang X."/>
            <person name="Yang P."/>
            <person name="Bao Y."/>
            <person name="Zhao W."/>
            <person name="Wang W."/>
            <person name="Lu H."/>
            <person name="Wang Q."/>
            <person name="Cui N."/>
            <person name="Li J."/>
            <person name="Chen X."/>
            <person name="Luo L."/>
            <person name="Yu J."/>
            <person name="Kang L."/>
            <person name="Cui F."/>
        </authorList>
    </citation>
    <scope>NUCLEOTIDE SEQUENCE [LARGE SCALE GENOMIC DNA]</scope>
    <source>
        <strain evidence="6">Lst14</strain>
    </source>
</reference>
<gene>
    <name evidence="6" type="ORF">LSTR_LSTR013121</name>
</gene>
<feature type="transmembrane region" description="Helical" evidence="5">
    <location>
        <begin position="376"/>
        <end position="399"/>
    </location>
</feature>
<proteinExistence type="inferred from homology"/>
<feature type="transmembrane region" description="Helical" evidence="5">
    <location>
        <begin position="137"/>
        <end position="161"/>
    </location>
</feature>
<keyword evidence="5" id="KW-0337">GPI-anchor biosynthesis</keyword>
<dbReference type="GO" id="GO:0006506">
    <property type="term" value="P:GPI anchor biosynthetic process"/>
    <property type="evidence" value="ECO:0007669"/>
    <property type="project" value="UniProtKB-UniPathway"/>
</dbReference>
<dbReference type="GO" id="GO:0072659">
    <property type="term" value="P:protein localization to plasma membrane"/>
    <property type="evidence" value="ECO:0007669"/>
    <property type="project" value="TreeGrafter"/>
</dbReference>
<dbReference type="STRING" id="195883.A0A482XHY7"/>
<dbReference type="PANTHER" id="PTHR20661:SF0">
    <property type="entry name" value="PHOSPHATIDYLINOSITOL-GLYCAN BIOSYNTHESIS CLASS W PROTEIN"/>
    <property type="match status" value="1"/>
</dbReference>
<feature type="transmembrane region" description="Helical" evidence="5">
    <location>
        <begin position="308"/>
        <end position="331"/>
    </location>
</feature>
<dbReference type="OrthoDB" id="15270at2759"/>
<organism evidence="6 7">
    <name type="scientific">Laodelphax striatellus</name>
    <name type="common">Small brown planthopper</name>
    <name type="synonym">Delphax striatella</name>
    <dbReference type="NCBI Taxonomy" id="195883"/>
    <lineage>
        <taxon>Eukaryota</taxon>
        <taxon>Metazoa</taxon>
        <taxon>Ecdysozoa</taxon>
        <taxon>Arthropoda</taxon>
        <taxon>Hexapoda</taxon>
        <taxon>Insecta</taxon>
        <taxon>Pterygota</taxon>
        <taxon>Neoptera</taxon>
        <taxon>Paraneoptera</taxon>
        <taxon>Hemiptera</taxon>
        <taxon>Auchenorrhyncha</taxon>
        <taxon>Fulgoroidea</taxon>
        <taxon>Delphacidae</taxon>
        <taxon>Criomorphinae</taxon>
        <taxon>Laodelphax</taxon>
    </lineage>
</organism>
<evidence type="ECO:0000256" key="5">
    <source>
        <dbReference type="RuleBase" id="RU280819"/>
    </source>
</evidence>
<dbReference type="Proteomes" id="UP000291343">
    <property type="component" value="Unassembled WGS sequence"/>
</dbReference>
<evidence type="ECO:0000256" key="1">
    <source>
        <dbReference type="ARBA" id="ARBA00004141"/>
    </source>
</evidence>
<keyword evidence="7" id="KW-1185">Reference proteome</keyword>
<feature type="transmembrane region" description="Helical" evidence="5">
    <location>
        <begin position="64"/>
        <end position="83"/>
    </location>
</feature>
<feature type="transmembrane region" description="Helical" evidence="5">
    <location>
        <begin position="450"/>
        <end position="470"/>
    </location>
</feature>
<dbReference type="GO" id="GO:0005789">
    <property type="term" value="C:endoplasmic reticulum membrane"/>
    <property type="evidence" value="ECO:0007669"/>
    <property type="project" value="UniProtKB-SubCell"/>
</dbReference>
<feature type="transmembrane region" description="Helical" evidence="5">
    <location>
        <begin position="32"/>
        <end position="52"/>
    </location>
</feature>
<feature type="transmembrane region" description="Helical" evidence="5">
    <location>
        <begin position="89"/>
        <end position="110"/>
    </location>
</feature>
<sequence>MEEMEPVSSTSYRQLHENFMQNNSGSSLEDTIHVQTPLPILIFFSLLTTNYLSKELSAVTNNKLLNYCSIIVEIFLIVILQILIFTSLISDFICSILLVLSFFSILYVIFTYMKDAILEKCNSIILKRSALTGKRPYITYFRTSVNLTTTICILAVDFTVFPRSLSKTETYGFSLMDSGVGYFVVCNGLVGSNIDLHNHCPSRIHLVFKLIRKNCPLFILGLVRFVTVSNLDYQQHVSEYGVHWNFFITLAFTKVISSLLLTFFKKSFVRYLALATLVLHQSVLLSGAENWVLSDLPRNTFLSANREGIVSLLGYVSLYLISVDLGIWLKANNSTFEKDIARVCKLIFHAVFLYIIVHVLDLFFKCSRRLANVTYVVYISMLSTYLLSLCLIVELVLRLNRGPRKTSDNNGLIPVILESIDSNALSFFLVANLLTGSINLYLETLFVDSFYSILIIILYELILCIVFFLLREYNWKIYL</sequence>
<comment type="caution">
    <text evidence="6">The sequence shown here is derived from an EMBL/GenBank/DDBJ whole genome shotgun (WGS) entry which is preliminary data.</text>
</comment>
<evidence type="ECO:0000256" key="4">
    <source>
        <dbReference type="ARBA" id="ARBA00023136"/>
    </source>
</evidence>
<feature type="transmembrane region" description="Helical" evidence="5">
    <location>
        <begin position="215"/>
        <end position="231"/>
    </location>
</feature>
<dbReference type="FunCoup" id="A0A482XHY7">
    <property type="interactions" value="1164"/>
</dbReference>
<keyword evidence="5" id="KW-0808">Transferase</keyword>